<comment type="caution">
    <text evidence="1">The sequence shown here is derived from an EMBL/GenBank/DDBJ whole genome shotgun (WGS) entry which is preliminary data.</text>
</comment>
<evidence type="ECO:0000313" key="1">
    <source>
        <dbReference type="EMBL" id="NBZ88918.1"/>
    </source>
</evidence>
<dbReference type="AlphaFoldDB" id="A0AAE4YA79"/>
<dbReference type="EMBL" id="JAABNR010000015">
    <property type="protein sequence ID" value="NBZ88918.1"/>
    <property type="molecule type" value="Genomic_DNA"/>
</dbReference>
<gene>
    <name evidence="1" type="ORF">GV832_15095</name>
</gene>
<dbReference type="Proteomes" id="UP001193501">
    <property type="component" value="Unassembled WGS sequence"/>
</dbReference>
<keyword evidence="2" id="KW-1185">Reference proteome</keyword>
<accession>A0AAE4YA79</accession>
<protein>
    <submittedName>
        <fullName evidence="1">Uncharacterized protein</fullName>
    </submittedName>
</protein>
<proteinExistence type="predicted"/>
<sequence length="239" mass="26480">MQPVLMLGSAPSATEAAAWPKAQFGQIVVINNAWRIRPDWDQAIYPWDFPPDRHPTPGPGQKVVAEEAFVAAQNRFGGFVYGGGTMAFTTAYWILDALRPPVVAAFGCDMHYPTQGPTHFYGQGTPDPLRDDISLRSLEAKSARFLCLAAREGVAAVNLSQAPSRLIWPRVRQEELGQVRPLDLDPALIDRALAREAELDYVVPSGRYWEERHRFDPALLDEVDSLWLQAARSAAQISA</sequence>
<dbReference type="RefSeq" id="WP_168775734.1">
    <property type="nucleotide sequence ID" value="NZ_JAABNR010000015.1"/>
</dbReference>
<evidence type="ECO:0000313" key="2">
    <source>
        <dbReference type="Proteomes" id="UP001193501"/>
    </source>
</evidence>
<name>A0AAE4YA79_9RHOB</name>
<organism evidence="1 2">
    <name type="scientific">Stagnihabitans tardus</name>
    <dbReference type="NCBI Taxonomy" id="2699202"/>
    <lineage>
        <taxon>Bacteria</taxon>
        <taxon>Pseudomonadati</taxon>
        <taxon>Pseudomonadota</taxon>
        <taxon>Alphaproteobacteria</taxon>
        <taxon>Rhodobacterales</taxon>
        <taxon>Paracoccaceae</taxon>
        <taxon>Stagnihabitans</taxon>
    </lineage>
</organism>
<reference evidence="1" key="1">
    <citation type="submission" date="2020-01" db="EMBL/GenBank/DDBJ databases">
        <authorList>
            <person name="Chen W.-M."/>
        </authorList>
    </citation>
    <scope>NUCLEOTIDE SEQUENCE</scope>
    <source>
        <strain evidence="1">CYK-10</strain>
    </source>
</reference>